<dbReference type="KEGG" id="lbc:LACBIDRAFT_242402"/>
<evidence type="ECO:0000313" key="3">
    <source>
        <dbReference type="Proteomes" id="UP000001194"/>
    </source>
</evidence>
<dbReference type="GeneID" id="6086957"/>
<feature type="non-terminal residue" evidence="2">
    <location>
        <position position="1"/>
    </location>
</feature>
<dbReference type="EMBL" id="DS547639">
    <property type="protein sequence ID" value="EDQ98048.1"/>
    <property type="molecule type" value="Genomic_DNA"/>
</dbReference>
<dbReference type="HOGENOM" id="CLU_2644686_0_0_1"/>
<dbReference type="PANTHER" id="PTHR45348">
    <property type="entry name" value="HYPOTHETICAL OXIDOREDUCTASE (EUROFUNG)"/>
    <property type="match status" value="1"/>
</dbReference>
<keyword evidence="3" id="KW-1185">Reference proteome</keyword>
<dbReference type="Gene3D" id="3.90.180.10">
    <property type="entry name" value="Medium-chain alcohol dehydrogenases, catalytic domain"/>
    <property type="match status" value="1"/>
</dbReference>
<dbReference type="AlphaFoldDB" id="B0E532"/>
<accession>B0E532</accession>
<dbReference type="InParanoid" id="B0E532"/>
<dbReference type="SUPFAM" id="SSF50129">
    <property type="entry name" value="GroES-like"/>
    <property type="match status" value="1"/>
</dbReference>
<dbReference type="Proteomes" id="UP000001194">
    <property type="component" value="Unassembled WGS sequence"/>
</dbReference>
<feature type="non-terminal residue" evidence="2">
    <location>
        <position position="77"/>
    </location>
</feature>
<evidence type="ECO:0000259" key="1">
    <source>
        <dbReference type="Pfam" id="PF08240"/>
    </source>
</evidence>
<name>B0E532_LACBS</name>
<sequence length="77" mass="7649">VVGSDISGVVDKVGAGVTGWQVGDRVAGLLQGATSVTPRPGGFAEYAILEQDLAIHVPAGITFDEAATVPLCALTAA</sequence>
<dbReference type="RefSeq" id="XP_001891300.1">
    <property type="nucleotide sequence ID" value="XM_001891265.1"/>
</dbReference>
<organism evidence="3">
    <name type="scientific">Laccaria bicolor (strain S238N-H82 / ATCC MYA-4686)</name>
    <name type="common">Bicoloured deceiver</name>
    <name type="synonym">Laccaria laccata var. bicolor</name>
    <dbReference type="NCBI Taxonomy" id="486041"/>
    <lineage>
        <taxon>Eukaryota</taxon>
        <taxon>Fungi</taxon>
        <taxon>Dikarya</taxon>
        <taxon>Basidiomycota</taxon>
        <taxon>Agaricomycotina</taxon>
        <taxon>Agaricomycetes</taxon>
        <taxon>Agaricomycetidae</taxon>
        <taxon>Agaricales</taxon>
        <taxon>Agaricineae</taxon>
        <taxon>Hydnangiaceae</taxon>
        <taxon>Laccaria</taxon>
    </lineage>
</organism>
<evidence type="ECO:0000313" key="2">
    <source>
        <dbReference type="EMBL" id="EDQ98048.1"/>
    </source>
</evidence>
<dbReference type="InterPro" id="IPR047122">
    <property type="entry name" value="Trans-enoyl_RdTase-like"/>
</dbReference>
<feature type="domain" description="Alcohol dehydrogenase-like N-terminal" evidence="1">
    <location>
        <begin position="1"/>
        <end position="58"/>
    </location>
</feature>
<dbReference type="OrthoDB" id="10257049at2759"/>
<dbReference type="GO" id="GO:0016651">
    <property type="term" value="F:oxidoreductase activity, acting on NAD(P)H"/>
    <property type="evidence" value="ECO:0007669"/>
    <property type="project" value="InterPro"/>
</dbReference>
<dbReference type="PANTHER" id="PTHR45348:SF7">
    <property type="entry name" value="ZINC BINDING OXIDOREDUCTASE, PUTATIVE-RELATED"/>
    <property type="match status" value="1"/>
</dbReference>
<proteinExistence type="predicted"/>
<protein>
    <submittedName>
        <fullName evidence="2">Predicted protein</fullName>
    </submittedName>
</protein>
<dbReference type="Pfam" id="PF08240">
    <property type="entry name" value="ADH_N"/>
    <property type="match status" value="1"/>
</dbReference>
<gene>
    <name evidence="2" type="ORF">LACBIDRAFT_242402</name>
</gene>
<dbReference type="InterPro" id="IPR011032">
    <property type="entry name" value="GroES-like_sf"/>
</dbReference>
<dbReference type="InterPro" id="IPR013154">
    <property type="entry name" value="ADH-like_N"/>
</dbReference>
<reference evidence="2 3" key="1">
    <citation type="journal article" date="2008" name="Nature">
        <title>The genome of Laccaria bicolor provides insights into mycorrhizal symbiosis.</title>
        <authorList>
            <person name="Martin F."/>
            <person name="Aerts A."/>
            <person name="Ahren D."/>
            <person name="Brun A."/>
            <person name="Danchin E.G.J."/>
            <person name="Duchaussoy F."/>
            <person name="Gibon J."/>
            <person name="Kohler A."/>
            <person name="Lindquist E."/>
            <person name="Pereda V."/>
            <person name="Salamov A."/>
            <person name="Shapiro H.J."/>
            <person name="Wuyts J."/>
            <person name="Blaudez D."/>
            <person name="Buee M."/>
            <person name="Brokstein P."/>
            <person name="Canbaeck B."/>
            <person name="Cohen D."/>
            <person name="Courty P.E."/>
            <person name="Coutinho P.M."/>
            <person name="Delaruelle C."/>
            <person name="Detter J.C."/>
            <person name="Deveau A."/>
            <person name="DiFazio S."/>
            <person name="Duplessis S."/>
            <person name="Fraissinet-Tachet L."/>
            <person name="Lucic E."/>
            <person name="Frey-Klett P."/>
            <person name="Fourrey C."/>
            <person name="Feussner I."/>
            <person name="Gay G."/>
            <person name="Grimwood J."/>
            <person name="Hoegger P.J."/>
            <person name="Jain P."/>
            <person name="Kilaru S."/>
            <person name="Labbe J."/>
            <person name="Lin Y.C."/>
            <person name="Legue V."/>
            <person name="Le Tacon F."/>
            <person name="Marmeisse R."/>
            <person name="Melayah D."/>
            <person name="Montanini B."/>
            <person name="Muratet M."/>
            <person name="Nehls U."/>
            <person name="Niculita-Hirzel H."/>
            <person name="Oudot-Le Secq M.P."/>
            <person name="Peter M."/>
            <person name="Quesneville H."/>
            <person name="Rajashekar B."/>
            <person name="Reich M."/>
            <person name="Rouhier N."/>
            <person name="Schmutz J."/>
            <person name="Yin T."/>
            <person name="Chalot M."/>
            <person name="Henrissat B."/>
            <person name="Kuees U."/>
            <person name="Lucas S."/>
            <person name="Van de Peer Y."/>
            <person name="Podila G.K."/>
            <person name="Polle A."/>
            <person name="Pukkila P.J."/>
            <person name="Richardson P.M."/>
            <person name="Rouze P."/>
            <person name="Sanders I.R."/>
            <person name="Stajich J.E."/>
            <person name="Tunlid A."/>
            <person name="Tuskan G."/>
            <person name="Grigoriev I.V."/>
        </authorList>
    </citation>
    <scope>NUCLEOTIDE SEQUENCE [LARGE SCALE GENOMIC DNA]</scope>
    <source>
        <strain evidence="3">S238N-H82 / ATCC MYA-4686</strain>
    </source>
</reference>